<reference evidence="3" key="1">
    <citation type="submission" date="2022-10" db="EMBL/GenBank/DDBJ databases">
        <title>Culturing micro-colonial fungi from biological soil crusts in the Mojave desert and describing Neophaeococcomyces mojavensis, and introducing the new genera and species Taxawa tesnikishii.</title>
        <authorList>
            <person name="Kurbessoian T."/>
            <person name="Stajich J.E."/>
        </authorList>
    </citation>
    <scope>NUCLEOTIDE SEQUENCE</scope>
    <source>
        <strain evidence="3">TK_41</strain>
    </source>
</reference>
<sequence length="441" mass="49846">MASPLPEKSAQDPFRDGIGTPTPQFKFFDSRNASSVAIHQQSLANRYFRSRRIGKEKIEKPWLDKKDPRQRWLSIFPLIGLLIGLLLSGYLVYDGLSSVENPVYCSVYEDDFTNGFNDKIWTKEAEVGGYGNGQFEETTSTDENVFIKDGILTLKPTLQDAHLIETNNIINLTASGLCTSDSWSSCVVSTNTTNGTIVNPVKSARINTKKGASIQYGRIEVVAKLPAGDWLWPAIWMLPVNDTYGPWPSSGEIDLMESRGNNWTYGFGGNNIVSSTMHWGPDGPNDAWWRTNNRQHALHTTYAEGFHTYGLEWTPTHLYTYIDTRLMQVLYTNFKTPFWRRGKFPASSDNGTAFVDPWSQTGNPATPFDKPFYLILNVAVGGTNSWFEDGKSGKPWVDASPTARKDFWDAQKQWYPTWQENGEMQVKSVKMWQRQGYGSCK</sequence>
<keyword evidence="4" id="KW-1185">Reference proteome</keyword>
<evidence type="ECO:0000259" key="2">
    <source>
        <dbReference type="PROSITE" id="PS51762"/>
    </source>
</evidence>
<accession>A0AA39CEF1</accession>
<dbReference type="InterPro" id="IPR050546">
    <property type="entry name" value="Glycosyl_Hydrlase_16"/>
</dbReference>
<protein>
    <recommendedName>
        <fullName evidence="2">GH16 domain-containing protein</fullName>
    </recommendedName>
</protein>
<dbReference type="InterPro" id="IPR013320">
    <property type="entry name" value="ConA-like_dom_sf"/>
</dbReference>
<dbReference type="PANTHER" id="PTHR10963:SF62">
    <property type="entry name" value="GLUCAN 1,3-BETA-GLUCOSIDASE"/>
    <property type="match status" value="1"/>
</dbReference>
<evidence type="ECO:0000313" key="4">
    <source>
        <dbReference type="Proteomes" id="UP001172673"/>
    </source>
</evidence>
<dbReference type="AlphaFoldDB" id="A0AA39CEF1"/>
<dbReference type="PROSITE" id="PS51762">
    <property type="entry name" value="GH16_2"/>
    <property type="match status" value="1"/>
</dbReference>
<dbReference type="SUPFAM" id="SSF49899">
    <property type="entry name" value="Concanavalin A-like lectins/glucanases"/>
    <property type="match status" value="1"/>
</dbReference>
<dbReference type="GO" id="GO:0005975">
    <property type="term" value="P:carbohydrate metabolic process"/>
    <property type="evidence" value="ECO:0007669"/>
    <property type="project" value="InterPro"/>
</dbReference>
<dbReference type="GO" id="GO:0004553">
    <property type="term" value="F:hydrolase activity, hydrolyzing O-glycosyl compounds"/>
    <property type="evidence" value="ECO:0007669"/>
    <property type="project" value="InterPro"/>
</dbReference>
<feature type="transmembrane region" description="Helical" evidence="1">
    <location>
        <begin position="72"/>
        <end position="93"/>
    </location>
</feature>
<keyword evidence="1" id="KW-0472">Membrane</keyword>
<comment type="caution">
    <text evidence="3">The sequence shown here is derived from an EMBL/GenBank/DDBJ whole genome shotgun (WGS) entry which is preliminary data.</text>
</comment>
<dbReference type="Proteomes" id="UP001172673">
    <property type="component" value="Unassembled WGS sequence"/>
</dbReference>
<dbReference type="Pfam" id="PF00722">
    <property type="entry name" value="Glyco_hydro_16"/>
    <property type="match status" value="1"/>
</dbReference>
<name>A0AA39CEF1_9EURO</name>
<dbReference type="EMBL" id="JAPDRK010000016">
    <property type="protein sequence ID" value="KAJ9605241.1"/>
    <property type="molecule type" value="Genomic_DNA"/>
</dbReference>
<evidence type="ECO:0000256" key="1">
    <source>
        <dbReference type="SAM" id="Phobius"/>
    </source>
</evidence>
<evidence type="ECO:0000313" key="3">
    <source>
        <dbReference type="EMBL" id="KAJ9605241.1"/>
    </source>
</evidence>
<proteinExistence type="predicted"/>
<feature type="domain" description="GH16" evidence="2">
    <location>
        <begin position="94"/>
        <end position="437"/>
    </location>
</feature>
<keyword evidence="1" id="KW-1133">Transmembrane helix</keyword>
<dbReference type="InterPro" id="IPR000757">
    <property type="entry name" value="Beta-glucanase-like"/>
</dbReference>
<gene>
    <name evidence="3" type="ORF">H2200_009898</name>
</gene>
<dbReference type="Gene3D" id="2.60.120.200">
    <property type="match status" value="1"/>
</dbReference>
<organism evidence="3 4">
    <name type="scientific">Cladophialophora chaetospira</name>
    <dbReference type="NCBI Taxonomy" id="386627"/>
    <lineage>
        <taxon>Eukaryota</taxon>
        <taxon>Fungi</taxon>
        <taxon>Dikarya</taxon>
        <taxon>Ascomycota</taxon>
        <taxon>Pezizomycotina</taxon>
        <taxon>Eurotiomycetes</taxon>
        <taxon>Chaetothyriomycetidae</taxon>
        <taxon>Chaetothyriales</taxon>
        <taxon>Herpotrichiellaceae</taxon>
        <taxon>Cladophialophora</taxon>
    </lineage>
</organism>
<dbReference type="PANTHER" id="PTHR10963">
    <property type="entry name" value="GLYCOSYL HYDROLASE-RELATED"/>
    <property type="match status" value="1"/>
</dbReference>
<dbReference type="FunFam" id="2.60.120.200:FF:000178">
    <property type="entry name" value="Glycoside hydrolase family 16 protein"/>
    <property type="match status" value="1"/>
</dbReference>
<keyword evidence="1" id="KW-0812">Transmembrane</keyword>